<protein>
    <submittedName>
        <fullName evidence="1">Uncharacterized protein</fullName>
    </submittedName>
</protein>
<reference evidence="1 2" key="1">
    <citation type="submission" date="2019-12" db="EMBL/GenBank/DDBJ databases">
        <title>Genome sequencing and assembly of endphytes of Porphyra tenera.</title>
        <authorList>
            <person name="Park J.M."/>
            <person name="Shin R."/>
            <person name="Jo S.H."/>
        </authorList>
    </citation>
    <scope>NUCLEOTIDE SEQUENCE [LARGE SCALE GENOMIC DNA]</scope>
    <source>
        <strain evidence="1 2">GPM4</strain>
        <plasmid evidence="1 2">unnamed</plasmid>
    </source>
</reference>
<accession>A0A857JPS0</accession>
<dbReference type="Proteomes" id="UP000464524">
    <property type="component" value="Plasmid unnamed"/>
</dbReference>
<gene>
    <name evidence="1" type="ORF">FX988_04331</name>
</gene>
<dbReference type="RefSeq" id="WP_013755118.1">
    <property type="nucleotide sequence ID" value="NZ_CP047657.1"/>
</dbReference>
<dbReference type="KEGG" id="pmes:FX988_04331"/>
<organism evidence="1 2">
    <name type="scientific">Paraglaciecola mesophila</name>
    <dbReference type="NCBI Taxonomy" id="197222"/>
    <lineage>
        <taxon>Bacteria</taxon>
        <taxon>Pseudomonadati</taxon>
        <taxon>Pseudomonadota</taxon>
        <taxon>Gammaproteobacteria</taxon>
        <taxon>Alteromonadales</taxon>
        <taxon>Alteromonadaceae</taxon>
        <taxon>Paraglaciecola</taxon>
    </lineage>
</organism>
<keyword evidence="2" id="KW-1185">Reference proteome</keyword>
<evidence type="ECO:0000313" key="1">
    <source>
        <dbReference type="EMBL" id="QHJ14049.1"/>
    </source>
</evidence>
<keyword evidence="1" id="KW-0614">Plasmid</keyword>
<name>A0A857JPS0_9ALTE</name>
<evidence type="ECO:0000313" key="2">
    <source>
        <dbReference type="Proteomes" id="UP000464524"/>
    </source>
</evidence>
<dbReference type="EMBL" id="CP047657">
    <property type="protein sequence ID" value="QHJ14049.1"/>
    <property type="molecule type" value="Genomic_DNA"/>
</dbReference>
<geneLocation type="plasmid" evidence="1 2">
    <name>unnamed</name>
</geneLocation>
<proteinExistence type="predicted"/>
<sequence length="68" mass="7576">MGQFEVHKLGQCPFVRQEIEGLVKYALECSVGEGGCDLDKQLVILQIRRSTAIYKQLAARMFTGSQGE</sequence>
<dbReference type="AlphaFoldDB" id="A0A857JPS0"/>